<dbReference type="PANTHER" id="PTHR37398">
    <property type="entry name" value="ENDO-BETA-1,4-MANNANASE"/>
    <property type="match status" value="1"/>
</dbReference>
<dbReference type="SUPFAM" id="SSF51445">
    <property type="entry name" value="(Trans)glycosidases"/>
    <property type="match status" value="1"/>
</dbReference>
<protein>
    <recommendedName>
        <fullName evidence="3">Glycoside hydrolase</fullName>
    </recommendedName>
</protein>
<dbReference type="InterPro" id="IPR017853">
    <property type="entry name" value="GH"/>
</dbReference>
<evidence type="ECO:0000313" key="1">
    <source>
        <dbReference type="EMBL" id="KAK9914753.1"/>
    </source>
</evidence>
<sequence>MFTGNAKIGHTLNPNPTSVRGFLGHQIGWQHFLKVRKGRVTRRGLQISAKWWQGKLKGMNIPWNTCGSDFGTTPWRSGANQDWSTAVSNGMTGKDAYANALAQIREAVDAVDPQDTAVARFWVFGDGRAGPTFNLLQGYDSVSGIETKFLDDFVELCSIARAKNVKLLPVLWDFHALEKAVMPGDPSYNQSTPSMKGHVGLFTVKACVNDYVNNALSKLLQRVKDEGYSDVILAWDIFNEPEQIMAGNLYPYRERQVDMVPVAAMQYFVAQCSVAIHALGFKATLGSADLRYCWENQSAGNFPRSGWQPIFPGEQGACHLWSDAALQKAANDDPSGALDLYQVHYYQSSYVLFDPARNPVSQYVSSGKPILVGEIGAIESPYDAGKNIINNGFDGYLFWPFYPDGTGGPSYTGEWSNVYDPSSQRNKFSK</sequence>
<evidence type="ECO:0000313" key="2">
    <source>
        <dbReference type="Proteomes" id="UP001491310"/>
    </source>
</evidence>
<dbReference type="Proteomes" id="UP001491310">
    <property type="component" value="Unassembled WGS sequence"/>
</dbReference>
<gene>
    <name evidence="1" type="ORF">WJX75_000176</name>
</gene>
<comment type="caution">
    <text evidence="1">The sequence shown here is derived from an EMBL/GenBank/DDBJ whole genome shotgun (WGS) entry which is preliminary data.</text>
</comment>
<proteinExistence type="predicted"/>
<reference evidence="1 2" key="1">
    <citation type="journal article" date="2024" name="Nat. Commun.">
        <title>Phylogenomics reveals the evolutionary origins of lichenization in chlorophyte algae.</title>
        <authorList>
            <person name="Puginier C."/>
            <person name="Libourel C."/>
            <person name="Otte J."/>
            <person name="Skaloud P."/>
            <person name="Haon M."/>
            <person name="Grisel S."/>
            <person name="Petersen M."/>
            <person name="Berrin J.G."/>
            <person name="Delaux P.M."/>
            <person name="Dal Grande F."/>
            <person name="Keller J."/>
        </authorList>
    </citation>
    <scope>NUCLEOTIDE SEQUENCE [LARGE SCALE GENOMIC DNA]</scope>
    <source>
        <strain evidence="1 2">SAG 216-7</strain>
    </source>
</reference>
<name>A0ABR2YSG2_9CHLO</name>
<evidence type="ECO:0008006" key="3">
    <source>
        <dbReference type="Google" id="ProtNLM"/>
    </source>
</evidence>
<organism evidence="1 2">
    <name type="scientific">Coccomyxa subellipsoidea</name>
    <dbReference type="NCBI Taxonomy" id="248742"/>
    <lineage>
        <taxon>Eukaryota</taxon>
        <taxon>Viridiplantae</taxon>
        <taxon>Chlorophyta</taxon>
        <taxon>core chlorophytes</taxon>
        <taxon>Trebouxiophyceae</taxon>
        <taxon>Trebouxiophyceae incertae sedis</taxon>
        <taxon>Coccomyxaceae</taxon>
        <taxon>Coccomyxa</taxon>
    </lineage>
</organism>
<dbReference type="EMBL" id="JALJOT010000005">
    <property type="protein sequence ID" value="KAK9914753.1"/>
    <property type="molecule type" value="Genomic_DNA"/>
</dbReference>
<accession>A0ABR2YSG2</accession>
<dbReference type="Gene3D" id="3.20.20.80">
    <property type="entry name" value="Glycosidases"/>
    <property type="match status" value="1"/>
</dbReference>
<keyword evidence="2" id="KW-1185">Reference proteome</keyword>
<dbReference type="PANTHER" id="PTHR37398:SF3">
    <property type="entry name" value="GLYCOSIDE HYDROLASE FAMILY 5 DOMAIN-CONTAINING PROTEIN"/>
    <property type="match status" value="1"/>
</dbReference>